<accession>A0A6A6DCI4</accession>
<sequence length="122" mass="13466">MPAIKHPVKINSDPSIMQHTVLACMKHKIAVGRQPLLSGYARLSKMRDQNVARGLTAAIRYQVGVLKACLDAEGIALHHRYCRAVYAAVPKGTTGFGLARTIQKEVAKEMELLFTTELYCDV</sequence>
<evidence type="ECO:0000313" key="2">
    <source>
        <dbReference type="Proteomes" id="UP000800200"/>
    </source>
</evidence>
<organism evidence="1 2">
    <name type="scientific">Zopfia rhizophila CBS 207.26</name>
    <dbReference type="NCBI Taxonomy" id="1314779"/>
    <lineage>
        <taxon>Eukaryota</taxon>
        <taxon>Fungi</taxon>
        <taxon>Dikarya</taxon>
        <taxon>Ascomycota</taxon>
        <taxon>Pezizomycotina</taxon>
        <taxon>Dothideomycetes</taxon>
        <taxon>Dothideomycetes incertae sedis</taxon>
        <taxon>Zopfiaceae</taxon>
        <taxon>Zopfia</taxon>
    </lineage>
</organism>
<keyword evidence="2" id="KW-1185">Reference proteome</keyword>
<dbReference type="Gene3D" id="3.20.20.370">
    <property type="entry name" value="Glycoside hydrolase/deacetylase"/>
    <property type="match status" value="1"/>
</dbReference>
<protein>
    <submittedName>
        <fullName evidence="1">Uncharacterized protein</fullName>
    </submittedName>
</protein>
<reference evidence="1" key="1">
    <citation type="journal article" date="2020" name="Stud. Mycol.">
        <title>101 Dothideomycetes genomes: a test case for predicting lifestyles and emergence of pathogens.</title>
        <authorList>
            <person name="Haridas S."/>
            <person name="Albert R."/>
            <person name="Binder M."/>
            <person name="Bloem J."/>
            <person name="Labutti K."/>
            <person name="Salamov A."/>
            <person name="Andreopoulos B."/>
            <person name="Baker S."/>
            <person name="Barry K."/>
            <person name="Bills G."/>
            <person name="Bluhm B."/>
            <person name="Cannon C."/>
            <person name="Castanera R."/>
            <person name="Culley D."/>
            <person name="Daum C."/>
            <person name="Ezra D."/>
            <person name="Gonzalez J."/>
            <person name="Henrissat B."/>
            <person name="Kuo A."/>
            <person name="Liang C."/>
            <person name="Lipzen A."/>
            <person name="Lutzoni F."/>
            <person name="Magnuson J."/>
            <person name="Mondo S."/>
            <person name="Nolan M."/>
            <person name="Ohm R."/>
            <person name="Pangilinan J."/>
            <person name="Park H.-J."/>
            <person name="Ramirez L."/>
            <person name="Alfaro M."/>
            <person name="Sun H."/>
            <person name="Tritt A."/>
            <person name="Yoshinaga Y."/>
            <person name="Zwiers L.-H."/>
            <person name="Turgeon B."/>
            <person name="Goodwin S."/>
            <person name="Spatafora J."/>
            <person name="Crous P."/>
            <person name="Grigoriev I."/>
        </authorList>
    </citation>
    <scope>NUCLEOTIDE SEQUENCE</scope>
    <source>
        <strain evidence="1">CBS 207.26</strain>
    </source>
</reference>
<dbReference type="PROSITE" id="PS51257">
    <property type="entry name" value="PROKAR_LIPOPROTEIN"/>
    <property type="match status" value="1"/>
</dbReference>
<gene>
    <name evidence="1" type="ORF">K469DRAFT_733555</name>
</gene>
<dbReference type="AlphaFoldDB" id="A0A6A6DCI4"/>
<evidence type="ECO:0000313" key="1">
    <source>
        <dbReference type="EMBL" id="KAF2176845.1"/>
    </source>
</evidence>
<name>A0A6A6DCI4_9PEZI</name>
<dbReference type="InterPro" id="IPR005501">
    <property type="entry name" value="LamB/YcsF/PxpA-like"/>
</dbReference>
<dbReference type="EMBL" id="ML994700">
    <property type="protein sequence ID" value="KAF2176845.1"/>
    <property type="molecule type" value="Genomic_DNA"/>
</dbReference>
<dbReference type="SUPFAM" id="SSF88713">
    <property type="entry name" value="Glycoside hydrolase/deacetylase"/>
    <property type="match status" value="1"/>
</dbReference>
<dbReference type="Pfam" id="PF03746">
    <property type="entry name" value="LamB_YcsF"/>
    <property type="match status" value="1"/>
</dbReference>
<dbReference type="Proteomes" id="UP000800200">
    <property type="component" value="Unassembled WGS sequence"/>
</dbReference>
<dbReference type="InterPro" id="IPR011330">
    <property type="entry name" value="Glyco_hydro/deAcase_b/a-brl"/>
</dbReference>
<dbReference type="OrthoDB" id="5295431at2759"/>
<dbReference type="GO" id="GO:0005975">
    <property type="term" value="P:carbohydrate metabolic process"/>
    <property type="evidence" value="ECO:0007669"/>
    <property type="project" value="InterPro"/>
</dbReference>
<proteinExistence type="predicted"/>